<evidence type="ECO:0000256" key="1">
    <source>
        <dbReference type="SAM" id="MobiDB-lite"/>
    </source>
</evidence>
<feature type="region of interest" description="Disordered" evidence="1">
    <location>
        <begin position="21"/>
        <end position="41"/>
    </location>
</feature>
<dbReference type="EMBL" id="BAAANN010000049">
    <property type="protein sequence ID" value="GAA1988646.1"/>
    <property type="molecule type" value="Genomic_DNA"/>
</dbReference>
<accession>A0ABP5E1Z3</accession>
<dbReference type="SUPFAM" id="SSF82607">
    <property type="entry name" value="YbaB-like"/>
    <property type="match status" value="1"/>
</dbReference>
<feature type="region of interest" description="Disordered" evidence="1">
    <location>
        <begin position="106"/>
        <end position="137"/>
    </location>
</feature>
<dbReference type="InterPro" id="IPR036894">
    <property type="entry name" value="YbaB-like_sf"/>
</dbReference>
<evidence type="ECO:0000313" key="3">
    <source>
        <dbReference type="Proteomes" id="UP001501116"/>
    </source>
</evidence>
<protein>
    <recommendedName>
        <fullName evidence="4">YbaB/EbfC DNA-binding family protein</fullName>
    </recommendedName>
</protein>
<evidence type="ECO:0000313" key="2">
    <source>
        <dbReference type="EMBL" id="GAA1988646.1"/>
    </source>
</evidence>
<gene>
    <name evidence="2" type="ORF">GCM10009754_78470</name>
</gene>
<dbReference type="Gene3D" id="3.30.1310.10">
    <property type="entry name" value="Nucleoid-associated protein YbaB-like domain"/>
    <property type="match status" value="1"/>
</dbReference>
<comment type="caution">
    <text evidence="2">The sequence shown here is derived from an EMBL/GenBank/DDBJ whole genome shotgun (WGS) entry which is preliminary data.</text>
</comment>
<proteinExistence type="predicted"/>
<dbReference type="Pfam" id="PF02575">
    <property type="entry name" value="YbaB_DNA_bd"/>
    <property type="match status" value="1"/>
</dbReference>
<feature type="compositionally biased region" description="Polar residues" evidence="1">
    <location>
        <begin position="26"/>
        <end position="37"/>
    </location>
</feature>
<organism evidence="2 3">
    <name type="scientific">Amycolatopsis minnesotensis</name>
    <dbReference type="NCBI Taxonomy" id="337894"/>
    <lineage>
        <taxon>Bacteria</taxon>
        <taxon>Bacillati</taxon>
        <taxon>Actinomycetota</taxon>
        <taxon>Actinomycetes</taxon>
        <taxon>Pseudonocardiales</taxon>
        <taxon>Pseudonocardiaceae</taxon>
        <taxon>Amycolatopsis</taxon>
    </lineage>
</organism>
<dbReference type="Proteomes" id="UP001501116">
    <property type="component" value="Unassembled WGS sequence"/>
</dbReference>
<evidence type="ECO:0008006" key="4">
    <source>
        <dbReference type="Google" id="ProtNLM"/>
    </source>
</evidence>
<name>A0ABP5E1Z3_9PSEU</name>
<sequence>MDPTEWLRNYQKTLARASANAKAASENLSQVGGTATSPRGEVAVEVGPSGALESLDLTPASRALEAEQLAQLILATARQAQRAAGARVVEIMTDYVGEGPALEVVKRNLPGSPAEDGPRPDDREDDQYFIDPPEITS</sequence>
<dbReference type="InterPro" id="IPR004401">
    <property type="entry name" value="YbaB/EbfC"/>
</dbReference>
<reference evidence="3" key="1">
    <citation type="journal article" date="2019" name="Int. J. Syst. Evol. Microbiol.">
        <title>The Global Catalogue of Microorganisms (GCM) 10K type strain sequencing project: providing services to taxonomists for standard genome sequencing and annotation.</title>
        <authorList>
            <consortium name="The Broad Institute Genomics Platform"/>
            <consortium name="The Broad Institute Genome Sequencing Center for Infectious Disease"/>
            <person name="Wu L."/>
            <person name="Ma J."/>
        </authorList>
    </citation>
    <scope>NUCLEOTIDE SEQUENCE [LARGE SCALE GENOMIC DNA]</scope>
    <source>
        <strain evidence="3">JCM 14545</strain>
    </source>
</reference>
<keyword evidence="3" id="KW-1185">Reference proteome</keyword>
<dbReference type="RefSeq" id="WP_344430530.1">
    <property type="nucleotide sequence ID" value="NZ_BAAANN010000049.1"/>
</dbReference>